<feature type="compositionally biased region" description="Gly residues" evidence="1">
    <location>
        <begin position="23"/>
        <end position="32"/>
    </location>
</feature>
<evidence type="ECO:0000313" key="2">
    <source>
        <dbReference type="EMBL" id="KAH9511100.1"/>
    </source>
</evidence>
<keyword evidence="3" id="KW-1185">Reference proteome</keyword>
<reference evidence="2" key="2">
    <citation type="journal article" date="2022" name="Res Sq">
        <title>Comparative Genomics Reveals Insights into the Divergent Evolution of Astigmatic Mites and Household Pest Adaptations.</title>
        <authorList>
            <person name="Xiong Q."/>
            <person name="Wan A.T.-Y."/>
            <person name="Liu X.-Y."/>
            <person name="Fung C.S.-H."/>
            <person name="Xiao X."/>
            <person name="Malainual N."/>
            <person name="Hou J."/>
            <person name="Wang L."/>
            <person name="Wang M."/>
            <person name="Yang K."/>
            <person name="Cui Y."/>
            <person name="Leung E."/>
            <person name="Nong W."/>
            <person name="Shin S.-K."/>
            <person name="Au S."/>
            <person name="Jeong K.Y."/>
            <person name="Chew F.T."/>
            <person name="Hui J."/>
            <person name="Leung T.F."/>
            <person name="Tungtrongchitr A."/>
            <person name="Zhong N."/>
            <person name="Liu Z."/>
            <person name="Tsui S."/>
        </authorList>
    </citation>
    <scope>NUCLEOTIDE SEQUENCE</scope>
    <source>
        <strain evidence="2">Derf</strain>
        <tissue evidence="2">Whole organism</tissue>
    </source>
</reference>
<sequence length="78" mass="8520">MNGIHHSFTHRVVYSRKKNTIANGGGGSGGVGNLPKCKNTTKQTKCHQVESTTNNVSAMMQMTMSKCTQVTAKKKFFN</sequence>
<name>A0A922HU90_DERFA</name>
<dbReference type="AlphaFoldDB" id="A0A922HU90"/>
<evidence type="ECO:0000256" key="1">
    <source>
        <dbReference type="SAM" id="MobiDB-lite"/>
    </source>
</evidence>
<dbReference type="EMBL" id="ASGP02000004">
    <property type="protein sequence ID" value="KAH9511100.1"/>
    <property type="molecule type" value="Genomic_DNA"/>
</dbReference>
<comment type="caution">
    <text evidence="2">The sequence shown here is derived from an EMBL/GenBank/DDBJ whole genome shotgun (WGS) entry which is preliminary data.</text>
</comment>
<gene>
    <name evidence="2" type="ORF">DERF_009571</name>
</gene>
<protein>
    <submittedName>
        <fullName evidence="2">Uncharacterized protein</fullName>
    </submittedName>
</protein>
<accession>A0A922HU90</accession>
<reference evidence="2" key="1">
    <citation type="submission" date="2013-05" db="EMBL/GenBank/DDBJ databases">
        <authorList>
            <person name="Yim A.K.Y."/>
            <person name="Chan T.F."/>
            <person name="Ji K.M."/>
            <person name="Liu X.Y."/>
            <person name="Zhou J.W."/>
            <person name="Li R.Q."/>
            <person name="Yang K.Y."/>
            <person name="Li J."/>
            <person name="Li M."/>
            <person name="Law P.T.W."/>
            <person name="Wu Y.L."/>
            <person name="Cai Z.L."/>
            <person name="Qin H."/>
            <person name="Bao Y."/>
            <person name="Leung R.K.K."/>
            <person name="Ng P.K.S."/>
            <person name="Zou J."/>
            <person name="Zhong X.J."/>
            <person name="Ran P.X."/>
            <person name="Zhong N.S."/>
            <person name="Liu Z.G."/>
            <person name="Tsui S.K.W."/>
        </authorList>
    </citation>
    <scope>NUCLEOTIDE SEQUENCE</scope>
    <source>
        <strain evidence="2">Derf</strain>
        <tissue evidence="2">Whole organism</tissue>
    </source>
</reference>
<proteinExistence type="predicted"/>
<organism evidence="2 3">
    <name type="scientific">Dermatophagoides farinae</name>
    <name type="common">American house dust mite</name>
    <dbReference type="NCBI Taxonomy" id="6954"/>
    <lineage>
        <taxon>Eukaryota</taxon>
        <taxon>Metazoa</taxon>
        <taxon>Ecdysozoa</taxon>
        <taxon>Arthropoda</taxon>
        <taxon>Chelicerata</taxon>
        <taxon>Arachnida</taxon>
        <taxon>Acari</taxon>
        <taxon>Acariformes</taxon>
        <taxon>Sarcoptiformes</taxon>
        <taxon>Astigmata</taxon>
        <taxon>Psoroptidia</taxon>
        <taxon>Analgoidea</taxon>
        <taxon>Pyroglyphidae</taxon>
        <taxon>Dermatophagoidinae</taxon>
        <taxon>Dermatophagoides</taxon>
    </lineage>
</organism>
<dbReference type="Proteomes" id="UP000790347">
    <property type="component" value="Unassembled WGS sequence"/>
</dbReference>
<feature type="region of interest" description="Disordered" evidence="1">
    <location>
        <begin position="19"/>
        <end position="41"/>
    </location>
</feature>
<evidence type="ECO:0000313" key="3">
    <source>
        <dbReference type="Proteomes" id="UP000790347"/>
    </source>
</evidence>